<protein>
    <submittedName>
        <fullName evidence="1">Uncharacterized protein</fullName>
    </submittedName>
</protein>
<dbReference type="EMBL" id="DS231700">
    <property type="protein sequence ID" value="KNB01957.1"/>
    <property type="molecule type" value="Genomic_DNA"/>
</dbReference>
<dbReference type="VEuPathDB" id="FungiDB:FOXG_18974"/>
<dbReference type="AlphaFoldDB" id="A0A0J9WKF8"/>
<reference evidence="1" key="2">
    <citation type="journal article" date="2010" name="Nature">
        <title>Comparative genomics reveals mobile pathogenicity chromosomes in Fusarium.</title>
        <authorList>
            <person name="Ma L.J."/>
            <person name="van der Does H.C."/>
            <person name="Borkovich K.A."/>
            <person name="Coleman J.J."/>
            <person name="Daboussi M.J."/>
            <person name="Di Pietro A."/>
            <person name="Dufresne M."/>
            <person name="Freitag M."/>
            <person name="Grabherr M."/>
            <person name="Henrissat B."/>
            <person name="Houterman P.M."/>
            <person name="Kang S."/>
            <person name="Shim W.B."/>
            <person name="Woloshuk C."/>
            <person name="Xie X."/>
            <person name="Xu J.R."/>
            <person name="Antoniw J."/>
            <person name="Baker S.E."/>
            <person name="Bluhm B.H."/>
            <person name="Breakspear A."/>
            <person name="Brown D.W."/>
            <person name="Butchko R.A."/>
            <person name="Chapman S."/>
            <person name="Coulson R."/>
            <person name="Coutinho P.M."/>
            <person name="Danchin E.G."/>
            <person name="Diener A."/>
            <person name="Gale L.R."/>
            <person name="Gardiner D.M."/>
            <person name="Goff S."/>
            <person name="Hammond-Kosack K.E."/>
            <person name="Hilburn K."/>
            <person name="Hua-Van A."/>
            <person name="Jonkers W."/>
            <person name="Kazan K."/>
            <person name="Kodira C.D."/>
            <person name="Koehrsen M."/>
            <person name="Kumar L."/>
            <person name="Lee Y.H."/>
            <person name="Li L."/>
            <person name="Manners J.M."/>
            <person name="Miranda-Saavedra D."/>
            <person name="Mukherjee M."/>
            <person name="Park G."/>
            <person name="Park J."/>
            <person name="Park S.Y."/>
            <person name="Proctor R.H."/>
            <person name="Regev A."/>
            <person name="Ruiz-Roldan M.C."/>
            <person name="Sain D."/>
            <person name="Sakthikumar S."/>
            <person name="Sykes S."/>
            <person name="Schwartz D.C."/>
            <person name="Turgeon B.G."/>
            <person name="Wapinski I."/>
            <person name="Yoder O."/>
            <person name="Young S."/>
            <person name="Zeng Q."/>
            <person name="Zhou S."/>
            <person name="Galagan J."/>
            <person name="Cuomo C.A."/>
            <person name="Kistler H.C."/>
            <person name="Rep M."/>
        </authorList>
    </citation>
    <scope>NUCLEOTIDE SEQUENCE [LARGE SCALE GENOMIC DNA]</scope>
    <source>
        <strain evidence="1">4287</strain>
    </source>
</reference>
<organism evidence="1 2">
    <name type="scientific">Fusarium oxysporum f. sp. lycopersici (strain 4287 / CBS 123668 / FGSC 9935 / NRRL 34936)</name>
    <name type="common">Fusarium vascular wilt of tomato</name>
    <dbReference type="NCBI Taxonomy" id="426428"/>
    <lineage>
        <taxon>Eukaryota</taxon>
        <taxon>Fungi</taxon>
        <taxon>Dikarya</taxon>
        <taxon>Ascomycota</taxon>
        <taxon>Pezizomycotina</taxon>
        <taxon>Sordariomycetes</taxon>
        <taxon>Hypocreomycetidae</taxon>
        <taxon>Hypocreales</taxon>
        <taxon>Nectriaceae</taxon>
        <taxon>Fusarium</taxon>
        <taxon>Fusarium oxysporum species complex</taxon>
    </lineage>
</organism>
<reference evidence="1" key="1">
    <citation type="submission" date="2007-04" db="EMBL/GenBank/DDBJ databases">
        <authorList>
            <consortium name="The Broad Institute Genome Sequencing Platform"/>
            <person name="Birren B."/>
            <person name="Lander E."/>
            <person name="Galagan J."/>
            <person name="Nusbaum C."/>
            <person name="Devon K."/>
            <person name="Ma L.-J."/>
            <person name="Jaffe D."/>
            <person name="Butler J."/>
            <person name="Alvarez P."/>
            <person name="Gnerre S."/>
            <person name="Grabherr M."/>
            <person name="Kleber M."/>
            <person name="Mauceli E."/>
            <person name="Brockman W."/>
            <person name="MacCallum I.A."/>
            <person name="Young S."/>
            <person name="LaButti K."/>
            <person name="DeCaprio D."/>
            <person name="Crawford M."/>
            <person name="Koehrsen M."/>
            <person name="Engels R."/>
            <person name="Montgomery P."/>
            <person name="Pearson M."/>
            <person name="Howarth C."/>
            <person name="Larson L."/>
            <person name="White J."/>
            <person name="O'Leary S."/>
            <person name="Kodira C."/>
            <person name="Zeng Q."/>
            <person name="Yandava C."/>
            <person name="Alvarado L."/>
            <person name="Kistler C."/>
            <person name="Shim W.-B."/>
            <person name="Kang S."/>
            <person name="Woloshuk C."/>
        </authorList>
    </citation>
    <scope>NUCLEOTIDE SEQUENCE</scope>
    <source>
        <strain evidence="1">4287</strain>
    </source>
</reference>
<proteinExistence type="predicted"/>
<dbReference type="KEGG" id="fox:FOXG_18974"/>
<dbReference type="Proteomes" id="UP000009097">
    <property type="component" value="Unassembled WGS sequence"/>
</dbReference>
<dbReference type="RefSeq" id="XP_018240002.1">
    <property type="nucleotide sequence ID" value="XM_018399127.1"/>
</dbReference>
<dbReference type="GeneID" id="28959680"/>
<evidence type="ECO:0000313" key="2">
    <source>
        <dbReference type="Proteomes" id="UP000009097"/>
    </source>
</evidence>
<dbReference type="OrthoDB" id="5081208at2759"/>
<gene>
    <name evidence="1" type="ORF">FOXG_18974</name>
</gene>
<sequence length="56" mass="6323">MSRLARLMVQINASLRQACDYQRIADFGVELLRMYQSTSMWVAQADDAGGDDDNPK</sequence>
<evidence type="ECO:0000313" key="1">
    <source>
        <dbReference type="EMBL" id="KNB01957.1"/>
    </source>
</evidence>
<name>A0A0J9WKF8_FUSO4</name>
<accession>A0A0J9WKF8</accession>